<dbReference type="InterPro" id="IPR003615">
    <property type="entry name" value="HNH_nuc"/>
</dbReference>
<dbReference type="GO" id="GO:0005829">
    <property type="term" value="C:cytosol"/>
    <property type="evidence" value="ECO:0007669"/>
    <property type="project" value="TreeGrafter"/>
</dbReference>
<comment type="similarity">
    <text evidence="3">Belongs to the HNH nuclease family.</text>
</comment>
<keyword evidence="1" id="KW-0540">Nuclease</keyword>
<dbReference type="AlphaFoldDB" id="A0A9X2M8M6"/>
<comment type="caution">
    <text evidence="6">The sequence shown here is derived from an EMBL/GenBank/DDBJ whole genome shotgun (WGS) entry which is preliminary data.</text>
</comment>
<sequence>MKPKNNKYKTSEADKFRWTRSWQKKRDDIRRRDKHLCQICIRKLYNTINKYNYNNLEVHHIVPIKESYDLRLEDTNLITLCEYHHELAEQGTIPRDELLSIVKAQEEAENI</sequence>
<protein>
    <recommendedName>
        <fullName evidence="4">Putative HNH nuclease YajD</fullName>
    </recommendedName>
</protein>
<dbReference type="EMBL" id="JANKBY010000030">
    <property type="protein sequence ID" value="MCR1821990.1"/>
    <property type="molecule type" value="Genomic_DNA"/>
</dbReference>
<evidence type="ECO:0000313" key="7">
    <source>
        <dbReference type="Proteomes" id="UP001140817"/>
    </source>
</evidence>
<keyword evidence="2" id="KW-0378">Hydrolase</keyword>
<dbReference type="Gene3D" id="1.10.30.50">
    <property type="match status" value="1"/>
</dbReference>
<keyword evidence="6" id="KW-0255">Endonuclease</keyword>
<dbReference type="InterPro" id="IPR002711">
    <property type="entry name" value="HNH"/>
</dbReference>
<name>A0A9X2M8M6_9FIRM</name>
<organism evidence="6 7">
    <name type="scientific">Terrisporobacter muris</name>
    <dbReference type="NCBI Taxonomy" id="2963284"/>
    <lineage>
        <taxon>Bacteria</taxon>
        <taxon>Bacillati</taxon>
        <taxon>Bacillota</taxon>
        <taxon>Clostridia</taxon>
        <taxon>Peptostreptococcales</taxon>
        <taxon>Peptostreptococcaceae</taxon>
        <taxon>Terrisporobacter</taxon>
    </lineage>
</organism>
<keyword evidence="7" id="KW-1185">Reference proteome</keyword>
<dbReference type="GO" id="GO:0008270">
    <property type="term" value="F:zinc ion binding"/>
    <property type="evidence" value="ECO:0007669"/>
    <property type="project" value="InterPro"/>
</dbReference>
<dbReference type="PANTHER" id="PTHR41286:SF1">
    <property type="entry name" value="HNH NUCLEASE YAJD-RELATED"/>
    <property type="match status" value="1"/>
</dbReference>
<evidence type="ECO:0000259" key="5">
    <source>
        <dbReference type="Pfam" id="PF01844"/>
    </source>
</evidence>
<evidence type="ECO:0000313" key="6">
    <source>
        <dbReference type="EMBL" id="MCR1821990.1"/>
    </source>
</evidence>
<gene>
    <name evidence="6" type="ORF">NSA58_04245</name>
</gene>
<evidence type="ECO:0000256" key="1">
    <source>
        <dbReference type="ARBA" id="ARBA00022722"/>
    </source>
</evidence>
<feature type="domain" description="HNH" evidence="5">
    <location>
        <begin position="37"/>
        <end position="83"/>
    </location>
</feature>
<accession>A0A9X2M8M6</accession>
<evidence type="ECO:0000256" key="2">
    <source>
        <dbReference type="ARBA" id="ARBA00022801"/>
    </source>
</evidence>
<dbReference type="PANTHER" id="PTHR41286">
    <property type="entry name" value="HNH NUCLEASE YAJD-RELATED"/>
    <property type="match status" value="1"/>
</dbReference>
<dbReference type="CDD" id="cd00085">
    <property type="entry name" value="HNHc"/>
    <property type="match status" value="1"/>
</dbReference>
<dbReference type="Proteomes" id="UP001140817">
    <property type="component" value="Unassembled WGS sequence"/>
</dbReference>
<dbReference type="GO" id="GO:0003676">
    <property type="term" value="F:nucleic acid binding"/>
    <property type="evidence" value="ECO:0007669"/>
    <property type="project" value="InterPro"/>
</dbReference>
<proteinExistence type="inferred from homology"/>
<reference evidence="6" key="1">
    <citation type="submission" date="2022-07" db="EMBL/GenBank/DDBJ databases">
        <title>Enhanced cultured diversity of the mouse gut microbiota enables custom-made synthetic communities.</title>
        <authorList>
            <person name="Afrizal A."/>
        </authorList>
    </citation>
    <scope>NUCLEOTIDE SEQUENCE</scope>
    <source>
        <strain evidence="6">DSM 29186</strain>
    </source>
</reference>
<dbReference type="GO" id="GO:0016787">
    <property type="term" value="F:hydrolase activity"/>
    <property type="evidence" value="ECO:0007669"/>
    <property type="project" value="UniProtKB-KW"/>
</dbReference>
<dbReference type="Pfam" id="PF01844">
    <property type="entry name" value="HNH"/>
    <property type="match status" value="1"/>
</dbReference>
<evidence type="ECO:0000256" key="3">
    <source>
        <dbReference type="ARBA" id="ARBA00038412"/>
    </source>
</evidence>
<dbReference type="GO" id="GO:0004519">
    <property type="term" value="F:endonuclease activity"/>
    <property type="evidence" value="ECO:0007669"/>
    <property type="project" value="UniProtKB-KW"/>
</dbReference>
<evidence type="ECO:0000256" key="4">
    <source>
        <dbReference type="ARBA" id="ARBA00040194"/>
    </source>
</evidence>